<comment type="caution">
    <text evidence="1">The sequence shown here is derived from an EMBL/GenBank/DDBJ whole genome shotgun (WGS) entry which is preliminary data.</text>
</comment>
<evidence type="ECO:0000313" key="1">
    <source>
        <dbReference type="EMBL" id="OEH83592.1"/>
    </source>
</evidence>
<organism evidence="1 2">
    <name type="scientific">Enterococcus rivorum</name>
    <dbReference type="NCBI Taxonomy" id="762845"/>
    <lineage>
        <taxon>Bacteria</taxon>
        <taxon>Bacillati</taxon>
        <taxon>Bacillota</taxon>
        <taxon>Bacilli</taxon>
        <taxon>Lactobacillales</taxon>
        <taxon>Enterococcaceae</taxon>
        <taxon>Enterococcus</taxon>
    </lineage>
</organism>
<keyword evidence="2" id="KW-1185">Reference proteome</keyword>
<accession>A0A1E5L098</accession>
<evidence type="ECO:0000313" key="2">
    <source>
        <dbReference type="Proteomes" id="UP000095256"/>
    </source>
</evidence>
<dbReference type="Proteomes" id="UP000095256">
    <property type="component" value="Unassembled WGS sequence"/>
</dbReference>
<protein>
    <submittedName>
        <fullName evidence="1">Uncharacterized protein</fullName>
    </submittedName>
</protein>
<proteinExistence type="predicted"/>
<sequence length="79" mass="9456">MKIEEAKIQNFSDMKKRQQEFDMQLTNLITRLKKAHKHMESSDYMELASDIELFSMTFIQISEELRLKESVRKMLATLE</sequence>
<gene>
    <name evidence="1" type="ORF">BCR26_08930</name>
</gene>
<dbReference type="RefSeq" id="WP_069697465.1">
    <property type="nucleotide sequence ID" value="NZ_JAGGMA010000012.1"/>
</dbReference>
<dbReference type="AlphaFoldDB" id="A0A1E5L098"/>
<reference evidence="1 2" key="1">
    <citation type="submission" date="2016-09" db="EMBL/GenBank/DDBJ databases">
        <authorList>
            <person name="Capua I."/>
            <person name="De Benedictis P."/>
            <person name="Joannis T."/>
            <person name="Lombin L.H."/>
            <person name="Cattoli G."/>
        </authorList>
    </citation>
    <scope>NUCLEOTIDE SEQUENCE [LARGE SCALE GENOMIC DNA]</scope>
    <source>
        <strain evidence="1 2">LMG 25899</strain>
    </source>
</reference>
<dbReference type="EMBL" id="MIEK01000005">
    <property type="protein sequence ID" value="OEH83592.1"/>
    <property type="molecule type" value="Genomic_DNA"/>
</dbReference>
<name>A0A1E5L098_9ENTE</name>